<dbReference type="GO" id="GO:0004467">
    <property type="term" value="F:long-chain fatty acid-CoA ligase activity"/>
    <property type="evidence" value="ECO:0007669"/>
    <property type="project" value="UniProtKB-EC"/>
</dbReference>
<dbReference type="Gene3D" id="3.40.50.12780">
    <property type="entry name" value="N-terminal domain of ligase-like"/>
    <property type="match status" value="1"/>
</dbReference>
<dbReference type="eggNOG" id="COG1022">
    <property type="taxonomic scope" value="Bacteria"/>
</dbReference>
<dbReference type="PANTHER" id="PTHR43272:SF33">
    <property type="entry name" value="AMP-BINDING DOMAIN-CONTAINING PROTEIN-RELATED"/>
    <property type="match status" value="1"/>
</dbReference>
<dbReference type="InterPro" id="IPR000873">
    <property type="entry name" value="AMP-dep_synth/lig_dom"/>
</dbReference>
<reference evidence="5 6" key="1">
    <citation type="submission" date="2008-06" db="EMBL/GenBank/DDBJ databases">
        <title>Complete sequence of Chloroherpeton thalassium ATCC 35110.</title>
        <authorList>
            <consortium name="US DOE Joint Genome Institute"/>
            <person name="Lucas S."/>
            <person name="Copeland A."/>
            <person name="Lapidus A."/>
            <person name="Glavina del Rio T."/>
            <person name="Dalin E."/>
            <person name="Tice H."/>
            <person name="Bruce D."/>
            <person name="Goodwin L."/>
            <person name="Pitluck S."/>
            <person name="Schmutz J."/>
            <person name="Larimer F."/>
            <person name="Land M."/>
            <person name="Hauser L."/>
            <person name="Kyrpides N."/>
            <person name="Mikhailova N."/>
            <person name="Liu Z."/>
            <person name="Li T."/>
            <person name="Zhao F."/>
            <person name="Overmann J."/>
            <person name="Bryant D.A."/>
            <person name="Richardson P."/>
        </authorList>
    </citation>
    <scope>NUCLEOTIDE SEQUENCE [LARGE SCALE GENOMIC DNA]</scope>
    <source>
        <strain evidence="6">ATCC 35110 / GB-78</strain>
    </source>
</reference>
<evidence type="ECO:0000313" key="5">
    <source>
        <dbReference type="EMBL" id="ACF14536.1"/>
    </source>
</evidence>
<dbReference type="PANTHER" id="PTHR43272">
    <property type="entry name" value="LONG-CHAIN-FATTY-ACID--COA LIGASE"/>
    <property type="match status" value="1"/>
</dbReference>
<dbReference type="CDD" id="cd05907">
    <property type="entry name" value="VL_LC_FACS_like"/>
    <property type="match status" value="1"/>
</dbReference>
<evidence type="ECO:0000256" key="2">
    <source>
        <dbReference type="ARBA" id="ARBA00022840"/>
    </source>
</evidence>
<gene>
    <name evidence="5" type="ordered locus">Ctha_2084</name>
</gene>
<organism evidence="5 6">
    <name type="scientific">Chloroherpeton thalassium (strain ATCC 35110 / GB-78)</name>
    <dbReference type="NCBI Taxonomy" id="517418"/>
    <lineage>
        <taxon>Bacteria</taxon>
        <taxon>Pseudomonadati</taxon>
        <taxon>Chlorobiota</taxon>
        <taxon>Chlorobiia</taxon>
        <taxon>Chlorobiales</taxon>
        <taxon>Chloroherpetonaceae</taxon>
        <taxon>Chloroherpeton</taxon>
    </lineage>
</organism>
<proteinExistence type="predicted"/>
<dbReference type="RefSeq" id="WP_012500619.1">
    <property type="nucleotide sequence ID" value="NC_011026.1"/>
</dbReference>
<evidence type="ECO:0000256" key="1">
    <source>
        <dbReference type="ARBA" id="ARBA00022741"/>
    </source>
</evidence>
<keyword evidence="5" id="KW-0436">Ligase</keyword>
<dbReference type="OrthoDB" id="9803968at2"/>
<dbReference type="GO" id="GO:0005524">
    <property type="term" value="F:ATP binding"/>
    <property type="evidence" value="ECO:0007669"/>
    <property type="project" value="UniProtKB-KW"/>
</dbReference>
<dbReference type="KEGG" id="cts:Ctha_2084"/>
<dbReference type="InterPro" id="IPR042099">
    <property type="entry name" value="ANL_N_sf"/>
</dbReference>
<evidence type="ECO:0000313" key="6">
    <source>
        <dbReference type="Proteomes" id="UP000001208"/>
    </source>
</evidence>
<feature type="domain" description="AMP-dependent synthetase/ligase" evidence="4">
    <location>
        <begin position="34"/>
        <end position="429"/>
    </location>
</feature>
<dbReference type="STRING" id="517418.Ctha_2084"/>
<dbReference type="PROSITE" id="PS00455">
    <property type="entry name" value="AMP_BINDING"/>
    <property type="match status" value="1"/>
</dbReference>
<dbReference type="GO" id="GO:0016020">
    <property type="term" value="C:membrane"/>
    <property type="evidence" value="ECO:0007669"/>
    <property type="project" value="TreeGrafter"/>
</dbReference>
<dbReference type="InterPro" id="IPR045851">
    <property type="entry name" value="AMP-bd_C_sf"/>
</dbReference>
<evidence type="ECO:0000256" key="3">
    <source>
        <dbReference type="ARBA" id="ARBA00024484"/>
    </source>
</evidence>
<dbReference type="InterPro" id="IPR020845">
    <property type="entry name" value="AMP-binding_CS"/>
</dbReference>
<dbReference type="HOGENOM" id="CLU_000022_45_5_10"/>
<dbReference type="EMBL" id="CP001100">
    <property type="protein sequence ID" value="ACF14536.1"/>
    <property type="molecule type" value="Genomic_DNA"/>
</dbReference>
<dbReference type="SUPFAM" id="SSF56801">
    <property type="entry name" value="Acetyl-CoA synthetase-like"/>
    <property type="match status" value="1"/>
</dbReference>
<name>B3QVD6_CHLT3</name>
<dbReference type="Proteomes" id="UP000001208">
    <property type="component" value="Chromosome"/>
</dbReference>
<keyword evidence="2" id="KW-0067">ATP-binding</keyword>
<accession>B3QVD6</accession>
<protein>
    <submittedName>
        <fullName evidence="5">AMP-dependent synthetase and ligase</fullName>
    </submittedName>
</protein>
<dbReference type="InterPro" id="IPR020459">
    <property type="entry name" value="AMP-binding"/>
</dbReference>
<dbReference type="PRINTS" id="PR00154">
    <property type="entry name" value="AMPBINDING"/>
</dbReference>
<evidence type="ECO:0000259" key="4">
    <source>
        <dbReference type="Pfam" id="PF00501"/>
    </source>
</evidence>
<dbReference type="Pfam" id="PF23562">
    <property type="entry name" value="AMP-binding_C_3"/>
    <property type="match status" value="1"/>
</dbReference>
<keyword evidence="1" id="KW-0547">Nucleotide-binding</keyword>
<sequence length="607" mass="68167">MGLINPSFKTLAELFDAILAHYKEQPQNYGFSRKVDGEYHGISYKYIANHVYELAAYLKAIGIQKGDRVAILSENRIEWVITDMATLKIGAINVPLYPSTPANQLAYILQDSGAKAIVTSTQLQTNKIRRVKNELPELKTLISINPLEAKEDGECNFSAALKTGEAKLKNDPDFLKTITISEDDIATLIYTSGTTGNPKGVMLTHRNICENIKSCSAILPLSEDDACLSFLPLSHAYERTVGYYLMFACGIKIYYAESIETISLNISEVRPTVVITVPRLFERIKSSILKNVDNGAEVRKKLFYWALHLGYQHHADQRSGRSNFFVESQYALANLLILKQIRERFGGRLRFFVSGGAALPPDTGLFFEALGITILEGFGLTETAPVTHVNRPGKVKFGTVGTLLKNVEVKIADDGEILLRGPNIMKGYWQDDAATAEVIRNGWFHTGDIGEIDSEGYLKITDRKKHIIVNSGGKNIAPLPIENRIHANKYIDQALVVGEKRPFLIALIVPNFENLEALAKQKGLAYSNFEELISHHEIYQLYTNILRDISRELASHERVRKFLLLSEPFTIEDGHMTPTLKLRRSKIEEKFKQKIHDLYKGVAYDSE</sequence>
<dbReference type="AlphaFoldDB" id="B3QVD6"/>
<dbReference type="Gene3D" id="3.30.300.30">
    <property type="match status" value="1"/>
</dbReference>
<keyword evidence="6" id="KW-1185">Reference proteome</keyword>
<dbReference type="Pfam" id="PF00501">
    <property type="entry name" value="AMP-binding"/>
    <property type="match status" value="1"/>
</dbReference>
<comment type="catalytic activity">
    <reaction evidence="3">
        <text>a long-chain fatty acid + ATP + CoA = a long-chain fatty acyl-CoA + AMP + diphosphate</text>
        <dbReference type="Rhea" id="RHEA:15421"/>
        <dbReference type="ChEBI" id="CHEBI:30616"/>
        <dbReference type="ChEBI" id="CHEBI:33019"/>
        <dbReference type="ChEBI" id="CHEBI:57287"/>
        <dbReference type="ChEBI" id="CHEBI:57560"/>
        <dbReference type="ChEBI" id="CHEBI:83139"/>
        <dbReference type="ChEBI" id="CHEBI:456215"/>
        <dbReference type="EC" id="6.2.1.3"/>
    </reaction>
    <physiologicalReaction direction="left-to-right" evidence="3">
        <dbReference type="Rhea" id="RHEA:15422"/>
    </physiologicalReaction>
</comment>